<evidence type="ECO:0000313" key="2">
    <source>
        <dbReference type="EMBL" id="QIS13665.1"/>
    </source>
</evidence>
<keyword evidence="3" id="KW-1185">Reference proteome</keyword>
<evidence type="ECO:0000259" key="1">
    <source>
        <dbReference type="Pfam" id="PF12146"/>
    </source>
</evidence>
<dbReference type="Proteomes" id="UP000503540">
    <property type="component" value="Chromosome"/>
</dbReference>
<dbReference type="Gene3D" id="3.40.50.1820">
    <property type="entry name" value="alpha/beta hydrolase"/>
    <property type="match status" value="1"/>
</dbReference>
<keyword evidence="2" id="KW-0378">Hydrolase</keyword>
<dbReference type="KEGG" id="nah:F5544_29100"/>
<dbReference type="Pfam" id="PF12146">
    <property type="entry name" value="Hydrolase_4"/>
    <property type="match status" value="1"/>
</dbReference>
<dbReference type="InterPro" id="IPR053145">
    <property type="entry name" value="AB_hydrolase_Est10"/>
</dbReference>
<reference evidence="2 3" key="1">
    <citation type="journal article" date="2019" name="ACS Chem. Biol.">
        <title>Identification and Mobilization of a Cryptic Antibiotic Biosynthesis Gene Locus from a Human-Pathogenic Nocardia Isolate.</title>
        <authorList>
            <person name="Herisse M."/>
            <person name="Ishida K."/>
            <person name="Porter J.L."/>
            <person name="Howden B."/>
            <person name="Hertweck C."/>
            <person name="Stinear T.P."/>
            <person name="Pidot S.J."/>
        </authorList>
    </citation>
    <scope>NUCLEOTIDE SEQUENCE [LARGE SCALE GENOMIC DNA]</scope>
    <source>
        <strain evidence="2 3">AUSMDU00012717</strain>
    </source>
</reference>
<organism evidence="2 3">
    <name type="scientific">Nocardia arthritidis</name>
    <dbReference type="NCBI Taxonomy" id="228602"/>
    <lineage>
        <taxon>Bacteria</taxon>
        <taxon>Bacillati</taxon>
        <taxon>Actinomycetota</taxon>
        <taxon>Actinomycetes</taxon>
        <taxon>Mycobacteriales</taxon>
        <taxon>Nocardiaceae</taxon>
        <taxon>Nocardia</taxon>
    </lineage>
</organism>
<dbReference type="GO" id="GO:0052689">
    <property type="term" value="F:carboxylic ester hydrolase activity"/>
    <property type="evidence" value="ECO:0007669"/>
    <property type="project" value="TreeGrafter"/>
</dbReference>
<gene>
    <name evidence="2" type="ORF">F5544_29100</name>
</gene>
<proteinExistence type="predicted"/>
<accession>A0A6G9YK35</accession>
<dbReference type="PANTHER" id="PTHR43265:SF1">
    <property type="entry name" value="ESTERASE ESTD"/>
    <property type="match status" value="1"/>
</dbReference>
<dbReference type="InterPro" id="IPR022742">
    <property type="entry name" value="Hydrolase_4"/>
</dbReference>
<dbReference type="InterPro" id="IPR029058">
    <property type="entry name" value="AB_hydrolase_fold"/>
</dbReference>
<sequence length="309" mass="32788">MADIAFDSEGYRLAGTFVDVPNPIAAAVLIVGSGPIDRDSNHRRLRLNVTAAIAEALAGVGVSSLRYDKRGVGASAGDYLPTGLAQQLTDARAAARWLADHAPGVPLLAIGHSEGSLHAIELAAEHSVSGAGLISCGARSGEEVLIWQGEKIFGTLPKWLNAALRVLRVNPLATQRKRIERIKNSTADVIRVQGVRLNARWFREFLAYDPRPALARIDVPVLALTGGNDLQVPPDDVRVIEGLVKGPFEGHIAGDLSHILRPDPKPAGPRGYRRAVKEPVSAAALGIIAAWAAGRRAEQPGEIARTPAT</sequence>
<protein>
    <submittedName>
        <fullName evidence="2">Alpha/beta hydrolase</fullName>
    </submittedName>
</protein>
<name>A0A6G9YK35_9NOCA</name>
<dbReference type="AlphaFoldDB" id="A0A6G9YK35"/>
<dbReference type="SUPFAM" id="SSF53474">
    <property type="entry name" value="alpha/beta-Hydrolases"/>
    <property type="match status" value="1"/>
</dbReference>
<dbReference type="PANTHER" id="PTHR43265">
    <property type="entry name" value="ESTERASE ESTD"/>
    <property type="match status" value="1"/>
</dbReference>
<evidence type="ECO:0000313" key="3">
    <source>
        <dbReference type="Proteomes" id="UP000503540"/>
    </source>
</evidence>
<dbReference type="RefSeq" id="WP_238846727.1">
    <property type="nucleotide sequence ID" value="NZ_CP046172.1"/>
</dbReference>
<feature type="domain" description="Serine aminopeptidase S33" evidence="1">
    <location>
        <begin position="50"/>
        <end position="236"/>
    </location>
</feature>
<dbReference type="EMBL" id="CP046172">
    <property type="protein sequence ID" value="QIS13665.1"/>
    <property type="molecule type" value="Genomic_DNA"/>
</dbReference>